<organism evidence="2 3">
    <name type="scientific">Hydrogenophaga palleronii</name>
    <dbReference type="NCBI Taxonomy" id="65655"/>
    <lineage>
        <taxon>Bacteria</taxon>
        <taxon>Pseudomonadati</taxon>
        <taxon>Pseudomonadota</taxon>
        <taxon>Betaproteobacteria</taxon>
        <taxon>Burkholderiales</taxon>
        <taxon>Comamonadaceae</taxon>
        <taxon>Hydrogenophaga</taxon>
    </lineage>
</organism>
<dbReference type="CDD" id="cd04183">
    <property type="entry name" value="GT2_BcE_like"/>
    <property type="match status" value="1"/>
</dbReference>
<dbReference type="InterPro" id="IPR029044">
    <property type="entry name" value="Nucleotide-diphossugar_trans"/>
</dbReference>
<accession>A0ABU1WLA6</accession>
<evidence type="ECO:0000259" key="1">
    <source>
        <dbReference type="Pfam" id="PF00483"/>
    </source>
</evidence>
<keyword evidence="3" id="KW-1185">Reference proteome</keyword>
<evidence type="ECO:0000313" key="3">
    <source>
        <dbReference type="Proteomes" id="UP001265700"/>
    </source>
</evidence>
<feature type="domain" description="Nucleotidyl transferase" evidence="1">
    <location>
        <begin position="21"/>
        <end position="177"/>
    </location>
</feature>
<reference evidence="2 3" key="1">
    <citation type="submission" date="2023-07" db="EMBL/GenBank/DDBJ databases">
        <title>Sorghum-associated microbial communities from plants grown in Nebraska, USA.</title>
        <authorList>
            <person name="Schachtman D."/>
        </authorList>
    </citation>
    <scope>NUCLEOTIDE SEQUENCE [LARGE SCALE GENOMIC DNA]</scope>
    <source>
        <strain evidence="2 3">4249</strain>
    </source>
</reference>
<evidence type="ECO:0000313" key="2">
    <source>
        <dbReference type="EMBL" id="MDR7150073.1"/>
    </source>
</evidence>
<dbReference type="Proteomes" id="UP001265700">
    <property type="component" value="Unassembled WGS sequence"/>
</dbReference>
<dbReference type="Gene3D" id="3.90.550.10">
    <property type="entry name" value="Spore Coat Polysaccharide Biosynthesis Protein SpsA, Chain A"/>
    <property type="match status" value="1"/>
</dbReference>
<dbReference type="SUPFAM" id="SSF53448">
    <property type="entry name" value="Nucleotide-diphospho-sugar transferases"/>
    <property type="match status" value="1"/>
</dbReference>
<dbReference type="EMBL" id="JAVDWU010000003">
    <property type="protein sequence ID" value="MDR7150073.1"/>
    <property type="molecule type" value="Genomic_DNA"/>
</dbReference>
<name>A0ABU1WLA6_9BURK</name>
<sequence>MKVIIPMAGNDELFRRHGFHYAKPVIEIDRRPLVEHAFESLNSIPQAKFVFVVRKEDDLRFHLRDVLQLLNPNVTVLRADGDTAGAGCTALLAIEHIDPEEELIIANADQIVNVDFEEIVSNFRDRGLDAGTIVFDSVHPRWSFVKTDANGFVIEAAEKRPISRNATAGVYYFRRGADFVMAMQNMIKKGASVNNGYFVCPCFNELILAQKRIGTVEIERDQYISLATPQAIDEYEQVLSARRRE</sequence>
<dbReference type="PIRSF" id="PIRSF028162">
    <property type="entry name" value="BcbE_prd"/>
    <property type="match status" value="1"/>
</dbReference>
<comment type="caution">
    <text evidence="2">The sequence shown here is derived from an EMBL/GenBank/DDBJ whole genome shotgun (WGS) entry which is preliminary data.</text>
</comment>
<dbReference type="InterPro" id="IPR050486">
    <property type="entry name" value="Mannose-1P_guanyltransferase"/>
</dbReference>
<proteinExistence type="predicted"/>
<dbReference type="Pfam" id="PF00483">
    <property type="entry name" value="NTP_transferase"/>
    <property type="match status" value="1"/>
</dbReference>
<gene>
    <name evidence="2" type="ORF">J2W49_002028</name>
</gene>
<protein>
    <submittedName>
        <fullName evidence="2">dTDP-glucose pyrophosphorylase</fullName>
    </submittedName>
</protein>
<dbReference type="InterPro" id="IPR016873">
    <property type="entry name" value="Caps_polysacc_synth_BcbE_prd"/>
</dbReference>
<dbReference type="RefSeq" id="WP_310315167.1">
    <property type="nucleotide sequence ID" value="NZ_JAVDWU010000003.1"/>
</dbReference>
<dbReference type="PANTHER" id="PTHR22572">
    <property type="entry name" value="SUGAR-1-PHOSPHATE GUANYL TRANSFERASE"/>
    <property type="match status" value="1"/>
</dbReference>
<dbReference type="InterPro" id="IPR005835">
    <property type="entry name" value="NTP_transferase_dom"/>
</dbReference>